<dbReference type="InterPro" id="IPR051637">
    <property type="entry name" value="Ank_repeat_dom-contain_49"/>
</dbReference>
<keyword evidence="5" id="KW-1185">Reference proteome</keyword>
<evidence type="ECO:0000256" key="1">
    <source>
        <dbReference type="ARBA" id="ARBA00022737"/>
    </source>
</evidence>
<evidence type="ECO:0000313" key="5">
    <source>
        <dbReference type="Proteomes" id="UP000035080"/>
    </source>
</evidence>
<organism evidence="4 5">
    <name type="scientific">Pandoraea fibrosis</name>
    <dbReference type="NCBI Taxonomy" id="1891094"/>
    <lineage>
        <taxon>Bacteria</taxon>
        <taxon>Pseudomonadati</taxon>
        <taxon>Pseudomonadota</taxon>
        <taxon>Betaproteobacteria</taxon>
        <taxon>Burkholderiales</taxon>
        <taxon>Burkholderiaceae</taxon>
        <taxon>Pandoraea</taxon>
    </lineage>
</organism>
<feature type="region of interest" description="Disordered" evidence="3">
    <location>
        <begin position="523"/>
        <end position="545"/>
    </location>
</feature>
<dbReference type="EMBL" id="CP047385">
    <property type="protein sequence ID" value="QHF13103.1"/>
    <property type="molecule type" value="Genomic_DNA"/>
</dbReference>
<protein>
    <recommendedName>
        <fullName evidence="6">Ankyrin</fullName>
    </recommendedName>
</protein>
<reference evidence="4 5" key="1">
    <citation type="journal article" date="2015" name="Genome Announc.">
        <title>Genome Sequences of Two Pandoraea pnomenusa Isolates Recovered 11 Months Apart from a Cystic Fibrosis Patient.</title>
        <authorList>
            <person name="Ee R."/>
            <person name="Ambrose M."/>
            <person name="Lazenby J."/>
            <person name="Williams P."/>
            <person name="Chan K.G."/>
            <person name="Roddam L."/>
        </authorList>
    </citation>
    <scope>NUCLEOTIDE SEQUENCE [LARGE SCALE GENOMIC DNA]</scope>
    <source>
        <strain evidence="4 5">6399</strain>
    </source>
</reference>
<keyword evidence="1" id="KW-0677">Repeat</keyword>
<accession>A0ABX6HQC0</accession>
<name>A0ABX6HQC0_9BURK</name>
<gene>
    <name evidence="4" type="ORF">PI93_011000</name>
</gene>
<dbReference type="Gene3D" id="1.25.40.20">
    <property type="entry name" value="Ankyrin repeat-containing domain"/>
    <property type="match status" value="2"/>
</dbReference>
<dbReference type="InterPro" id="IPR036770">
    <property type="entry name" value="Ankyrin_rpt-contain_sf"/>
</dbReference>
<evidence type="ECO:0000256" key="2">
    <source>
        <dbReference type="ARBA" id="ARBA00023043"/>
    </source>
</evidence>
<keyword evidence="2" id="KW-0040">ANK repeat</keyword>
<dbReference type="SUPFAM" id="SSF48403">
    <property type="entry name" value="Ankyrin repeat"/>
    <property type="match status" value="1"/>
</dbReference>
<sequence>MSLDQLLLAKRNEQCSSRDVWETLISTTTTAGKELLDSCRVASDGHPGGLAFTMATLFSTPPKERTLARLDEAGIFLDPIRRRNLRPDDAPILMSDEGLQLWLRFAASPSAYPSVFVDTILHEATPTEPEVSIASALKVLVVCGRDRTNDVPASEVPGSYHLPLSHLCSQVAPEWLPSILEYGSDPNQLTAHGIPLVATAMAAQAERLRLAGHDLLTPHASLHQLCAMLRSHGARLSQPDRTGSPPVMLLALNGYCAAAEALLSSGVDCNATAGNLNGNTLMHYLAAATHQARHAFSAFFLLTLTLRHGGDLDQPSFDGITARSLIPASLSQYLRLTQTMIASARERAGRRILDTSASRAKHPNSQLPPFVAAFATEANRLYSRGNDPLLPCESLFQLGMSLQSNGADLGRRHRDGTLPVMWLTRRGYCGAAEVLLALCPNANDPARDGNTLMHELAAATRVPECATLASYMLTVAMRYEGDPTRPNRSGVTALSLLSAEHSQFARAGLAMIATTRKRAIETVTQRRQSNAQPTDAPMRHSAASL</sequence>
<dbReference type="RefSeq" id="WP_144400431.1">
    <property type="nucleotide sequence ID" value="NZ_CP047385.1"/>
</dbReference>
<evidence type="ECO:0008006" key="6">
    <source>
        <dbReference type="Google" id="ProtNLM"/>
    </source>
</evidence>
<dbReference type="PANTHER" id="PTHR24180:SF42">
    <property type="entry name" value="FORK-HEAD DOMAIN-CONTAINING PROTEIN"/>
    <property type="match status" value="1"/>
</dbReference>
<proteinExistence type="predicted"/>
<dbReference type="PANTHER" id="PTHR24180">
    <property type="entry name" value="CYCLIN-DEPENDENT KINASE INHIBITOR 2C-RELATED"/>
    <property type="match status" value="1"/>
</dbReference>
<evidence type="ECO:0000256" key="3">
    <source>
        <dbReference type="SAM" id="MobiDB-lite"/>
    </source>
</evidence>
<evidence type="ECO:0000313" key="4">
    <source>
        <dbReference type="EMBL" id="QHF13103.1"/>
    </source>
</evidence>
<feature type="compositionally biased region" description="Polar residues" evidence="3">
    <location>
        <begin position="523"/>
        <end position="533"/>
    </location>
</feature>
<dbReference type="Proteomes" id="UP000035080">
    <property type="component" value="Chromosome"/>
</dbReference>